<dbReference type="Pfam" id="PF11363">
    <property type="entry name" value="DUF3164"/>
    <property type="match status" value="1"/>
</dbReference>
<organism evidence="1 2">
    <name type="scientific">Breoghania corrubedonensis</name>
    <dbReference type="NCBI Taxonomy" id="665038"/>
    <lineage>
        <taxon>Bacteria</taxon>
        <taxon>Pseudomonadati</taxon>
        <taxon>Pseudomonadota</taxon>
        <taxon>Alphaproteobacteria</taxon>
        <taxon>Hyphomicrobiales</taxon>
        <taxon>Stappiaceae</taxon>
        <taxon>Breoghania</taxon>
    </lineage>
</organism>
<dbReference type="EMBL" id="QAYG01000002">
    <property type="protein sequence ID" value="PTW61397.1"/>
    <property type="molecule type" value="Genomic_DNA"/>
</dbReference>
<dbReference type="OrthoDB" id="7554786at2"/>
<comment type="caution">
    <text evidence="1">The sequence shown here is derived from an EMBL/GenBank/DDBJ whole genome shotgun (WGS) entry which is preliminary data.</text>
</comment>
<protein>
    <submittedName>
        <fullName evidence="1">Uncharacterized protein DUF3164</fullName>
    </submittedName>
</protein>
<accession>A0A2T5VCC4</accession>
<dbReference type="AlphaFoldDB" id="A0A2T5VCC4"/>
<proteinExistence type="predicted"/>
<dbReference type="InterPro" id="IPR021505">
    <property type="entry name" value="Phage_B3_Orf6"/>
</dbReference>
<gene>
    <name evidence="1" type="ORF">C8N35_102106</name>
</gene>
<sequence>MEAIENTAAPDVATAGRIEVGGRTYMQDAKGSLVPVELVKPQDALQDETTRKIMHFARELSAQIARFKAHVFEDIGALDALFAQEYETKLGGPKGHKTLMTFDGCQQVKVQVADLIDFGPQLQIAKELIDECLNEWSSDSRPEIRAIVTRAFNTDRAGQINRSEIFMLLRLDIEDERWKRAMEAIRDAMRVVGSKTYVRFYERDAPDGPWQTISIDLSKA</sequence>
<evidence type="ECO:0000313" key="2">
    <source>
        <dbReference type="Proteomes" id="UP000244081"/>
    </source>
</evidence>
<dbReference type="RefSeq" id="WP_107989260.1">
    <property type="nucleotide sequence ID" value="NZ_QAYG01000002.1"/>
</dbReference>
<name>A0A2T5VCC4_9HYPH</name>
<reference evidence="1 2" key="1">
    <citation type="submission" date="2018-04" db="EMBL/GenBank/DDBJ databases">
        <title>Genomic Encyclopedia of Archaeal and Bacterial Type Strains, Phase II (KMG-II): from individual species to whole genera.</title>
        <authorList>
            <person name="Goeker M."/>
        </authorList>
    </citation>
    <scope>NUCLEOTIDE SEQUENCE [LARGE SCALE GENOMIC DNA]</scope>
    <source>
        <strain evidence="1 2">DSM 23382</strain>
    </source>
</reference>
<dbReference type="Proteomes" id="UP000244081">
    <property type="component" value="Unassembled WGS sequence"/>
</dbReference>
<evidence type="ECO:0000313" key="1">
    <source>
        <dbReference type="EMBL" id="PTW61397.1"/>
    </source>
</evidence>
<keyword evidence="2" id="KW-1185">Reference proteome</keyword>